<reference evidence="3" key="1">
    <citation type="submission" date="2014-01" db="EMBL/GenBank/DDBJ databases">
        <title>The genome of the white-rot fungus Pycnoporus cinnabarinus: a basidiomycete model with a versatile arsenal for lignocellulosic biomass breakdown.</title>
        <authorList>
            <person name="Levasseur A."/>
            <person name="Lomascolo A."/>
            <person name="Ruiz-Duenas F.J."/>
            <person name="Uzan E."/>
            <person name="Piumi F."/>
            <person name="Kues U."/>
            <person name="Ram A.F.J."/>
            <person name="Murat C."/>
            <person name="Haon M."/>
            <person name="Benoit I."/>
            <person name="Arfi Y."/>
            <person name="Chevret D."/>
            <person name="Drula E."/>
            <person name="Kwon M.J."/>
            <person name="Gouret P."/>
            <person name="Lesage-Meessen L."/>
            <person name="Lombard V."/>
            <person name="Mariette J."/>
            <person name="Noirot C."/>
            <person name="Park J."/>
            <person name="Patyshakuliyeva A."/>
            <person name="Wieneger R.A.B."/>
            <person name="Wosten H.A.B."/>
            <person name="Martin F."/>
            <person name="Coutinho P.M."/>
            <person name="de Vries R."/>
            <person name="Martinez A.T."/>
            <person name="Klopp C."/>
            <person name="Pontarotti P."/>
            <person name="Henrissat B."/>
            <person name="Record E."/>
        </authorList>
    </citation>
    <scope>NUCLEOTIDE SEQUENCE [LARGE SCALE GENOMIC DNA]</scope>
    <source>
        <strain evidence="3">BRFM137</strain>
    </source>
</reference>
<organism evidence="3 4">
    <name type="scientific">Pycnoporus cinnabarinus</name>
    <name type="common">Cinnabar-red polypore</name>
    <name type="synonym">Trametes cinnabarina</name>
    <dbReference type="NCBI Taxonomy" id="5643"/>
    <lineage>
        <taxon>Eukaryota</taxon>
        <taxon>Fungi</taxon>
        <taxon>Dikarya</taxon>
        <taxon>Basidiomycota</taxon>
        <taxon>Agaricomycotina</taxon>
        <taxon>Agaricomycetes</taxon>
        <taxon>Polyporales</taxon>
        <taxon>Polyporaceae</taxon>
        <taxon>Trametes</taxon>
    </lineage>
</organism>
<sequence>MPALTVAIENPAEAAAAVVRQYAHPRDQALLLALLQFAPNDKGRVNVAHRIIQCGDSYKSEGDSRCLSQVADFFWRNLILPVRVTGGKTPEPRSRLAQSGLSSAGDVRSPAEAEAINDLKTVIETASVRDRHRCVISGKLDPESIADGPSAFSTPSHGLEVTRVAHIIPFSLRDSSGAASDHLPSIWTALECFGGTDLGALMHGGINSLDNVITLSATVHRYFTELQVALDPVSGSPNTYAVRTWGKVAPRLGLPKIVKLTSASPGAPLPNPAYLALHCAICRVLWASARAEELKDVLEDLEEVALLAADGSSANLINIAIYRSLAFSVVEA</sequence>
<proteinExistence type="predicted"/>
<accession>A0A060SA02</accession>
<evidence type="ECO:0000256" key="1">
    <source>
        <dbReference type="SAM" id="MobiDB-lite"/>
    </source>
</evidence>
<dbReference type="Pfam" id="PF13391">
    <property type="entry name" value="HNH_2"/>
    <property type="match status" value="1"/>
</dbReference>
<keyword evidence="4" id="KW-1185">Reference proteome</keyword>
<dbReference type="Proteomes" id="UP000029665">
    <property type="component" value="Unassembled WGS sequence"/>
</dbReference>
<evidence type="ECO:0000259" key="2">
    <source>
        <dbReference type="Pfam" id="PF13391"/>
    </source>
</evidence>
<gene>
    <name evidence="3" type="ORF">BN946_scf185042.g120</name>
</gene>
<feature type="region of interest" description="Disordered" evidence="1">
    <location>
        <begin position="86"/>
        <end position="109"/>
    </location>
</feature>
<dbReference type="AlphaFoldDB" id="A0A060SA02"/>
<dbReference type="STRING" id="5643.A0A060SA02"/>
<protein>
    <recommendedName>
        <fullName evidence="2">HNH nuclease domain-containing protein</fullName>
    </recommendedName>
</protein>
<dbReference type="EMBL" id="CCBP010000034">
    <property type="protein sequence ID" value="CDO69218.1"/>
    <property type="molecule type" value="Genomic_DNA"/>
</dbReference>
<evidence type="ECO:0000313" key="4">
    <source>
        <dbReference type="Proteomes" id="UP000029665"/>
    </source>
</evidence>
<evidence type="ECO:0000313" key="3">
    <source>
        <dbReference type="EMBL" id="CDO69218.1"/>
    </source>
</evidence>
<dbReference type="OMA" id="HIWLEAV"/>
<feature type="domain" description="HNH nuclease" evidence="2">
    <location>
        <begin position="134"/>
        <end position="230"/>
    </location>
</feature>
<dbReference type="OrthoDB" id="3163863at2759"/>
<name>A0A060SA02_PYCCI</name>
<dbReference type="HOGENOM" id="CLU_049186_1_0_1"/>
<dbReference type="InterPro" id="IPR003615">
    <property type="entry name" value="HNH_nuc"/>
</dbReference>
<comment type="caution">
    <text evidence="3">The sequence shown here is derived from an EMBL/GenBank/DDBJ whole genome shotgun (WGS) entry which is preliminary data.</text>
</comment>